<evidence type="ECO:0000313" key="3">
    <source>
        <dbReference type="Proteomes" id="UP001370490"/>
    </source>
</evidence>
<feature type="compositionally biased region" description="Polar residues" evidence="1">
    <location>
        <begin position="724"/>
        <end position="745"/>
    </location>
</feature>
<gene>
    <name evidence="2" type="ORF">RJ641_033098</name>
</gene>
<name>A0AAN8VJ93_9MAGN</name>
<dbReference type="Proteomes" id="UP001370490">
    <property type="component" value="Unassembled WGS sequence"/>
</dbReference>
<dbReference type="PANTHER" id="PTHR35116:SF2">
    <property type="entry name" value="ATP-DEPENDENT HELICASE FAMILY PROTEIN-RELATED"/>
    <property type="match status" value="1"/>
</dbReference>
<proteinExistence type="predicted"/>
<dbReference type="EMBL" id="JBAMMX010000007">
    <property type="protein sequence ID" value="KAK6936068.1"/>
    <property type="molecule type" value="Genomic_DNA"/>
</dbReference>
<sequence length="943" mass="101831">MLREKEKANLENANRADLAVIRPTCTHDSTRVDKLIMLDNNFVRKMEDHEHRMETQLRDLKARHLLERNGEQEKKVLLLAKLRAGAHDKLLIEPPLHGSGGEVEGFSSDKEAGARDLRGAASASGCPLEGQRRKIELLAKKRAGLHGKLLSRPPLHDPLREVETWLSSKASGPCDEVENAASVSGCLLQGQQRKVELVAKATAGVHGEIFTESPLHDLVGELPSSKEAGAHDDLENAASASGCLLKKQQRTVELLAKATAGVPGELFTEPPLHDSVGELESLPSNKEAGAGKDMENAAFEQLLEEQCQPQYKEIPFEIPEMAIQPEISRSENDEMETMASERASIPVSERPNLAAASGEGPENVVSMNASSLEEQILDEVSPNEATVEKPVEAQETAFVAPVEVCGTTAVEVEEGEITDSGNARMEHDRANVSNVVMDRPVVAGVDAQDGTSCSINQISPCAEQETLSLIQPHVTASQVDASHIVQKGVQEEDCPASTNTEDGETEVAIGRLQMPSMGDSNRLELGPISEGQTIFDVAGAPHQVQGPINIPVLHQPYAPVGEFGVPESDSSTQAINPEVVNRQTLPSVASRFPMTLFADPLQNELERIRMETDRAVKIHEDKKLQLRSDCEKEIEEIVAQIWQKYEASIQEAEKAFLLKKSDLDSIQNTVLMNKVLAEAFRSKCMDPRAPGGPGIQQAVPPSHMQQLIQLSLQRGMERNPLAAGSTSVATPAVGPQTSSTQVQVHSPSVLAPASFPLTTSTTMQVHHSADFLSSTTTRPALISPVTLPAMDLRVGSEIRCPSPHLQAFRPLASSAVTDPPSLPCVISSQHPTFITAENTIPQVPVQPPMQPTHHSNMHNGAHGPEKIGEFPAFNNTSLSALELLVDVESRPNANPPNFLPSLAGISSTIDTPWLSESSMPGGTRIHLPRTDVATEIVCLSDDE</sequence>
<evidence type="ECO:0000313" key="2">
    <source>
        <dbReference type="EMBL" id="KAK6936068.1"/>
    </source>
</evidence>
<organism evidence="2 3">
    <name type="scientific">Dillenia turbinata</name>
    <dbReference type="NCBI Taxonomy" id="194707"/>
    <lineage>
        <taxon>Eukaryota</taxon>
        <taxon>Viridiplantae</taxon>
        <taxon>Streptophyta</taxon>
        <taxon>Embryophyta</taxon>
        <taxon>Tracheophyta</taxon>
        <taxon>Spermatophyta</taxon>
        <taxon>Magnoliopsida</taxon>
        <taxon>eudicotyledons</taxon>
        <taxon>Gunneridae</taxon>
        <taxon>Pentapetalae</taxon>
        <taxon>Dilleniales</taxon>
        <taxon>Dilleniaceae</taxon>
        <taxon>Dillenia</taxon>
    </lineage>
</organism>
<keyword evidence="3" id="KW-1185">Reference proteome</keyword>
<dbReference type="GO" id="GO:0031507">
    <property type="term" value="P:heterochromatin formation"/>
    <property type="evidence" value="ECO:0007669"/>
    <property type="project" value="InterPro"/>
</dbReference>
<dbReference type="InterPro" id="IPR039322">
    <property type="entry name" value="MOM1"/>
</dbReference>
<accession>A0AAN8VJ93</accession>
<comment type="caution">
    <text evidence="2">The sequence shown here is derived from an EMBL/GenBank/DDBJ whole genome shotgun (WGS) entry which is preliminary data.</text>
</comment>
<protein>
    <submittedName>
        <fullName evidence="2">Uncharacterized protein</fullName>
    </submittedName>
</protein>
<dbReference type="Gene3D" id="6.10.250.1310">
    <property type="match status" value="1"/>
</dbReference>
<reference evidence="2 3" key="1">
    <citation type="submission" date="2023-12" db="EMBL/GenBank/DDBJ databases">
        <title>A high-quality genome assembly for Dillenia turbinata (Dilleniales).</title>
        <authorList>
            <person name="Chanderbali A."/>
        </authorList>
    </citation>
    <scope>NUCLEOTIDE SEQUENCE [LARGE SCALE GENOMIC DNA]</scope>
    <source>
        <strain evidence="2">LSX21</strain>
        <tissue evidence="2">Leaf</tissue>
    </source>
</reference>
<dbReference type="AlphaFoldDB" id="A0AAN8VJ93"/>
<evidence type="ECO:0000256" key="1">
    <source>
        <dbReference type="SAM" id="MobiDB-lite"/>
    </source>
</evidence>
<dbReference type="PANTHER" id="PTHR35116">
    <property type="entry name" value="HELICASE PROTEIN MOM1"/>
    <property type="match status" value="1"/>
</dbReference>
<feature type="region of interest" description="Disordered" evidence="1">
    <location>
        <begin position="720"/>
        <end position="745"/>
    </location>
</feature>